<dbReference type="SUPFAM" id="SSF54593">
    <property type="entry name" value="Glyoxalase/Bleomycin resistance protein/Dihydroxybiphenyl dioxygenase"/>
    <property type="match status" value="1"/>
</dbReference>
<dbReference type="RefSeq" id="WP_094406430.1">
    <property type="nucleotide sequence ID" value="NZ_NMVN01000001.1"/>
</dbReference>
<dbReference type="GO" id="GO:0046491">
    <property type="term" value="P:L-methylmalonyl-CoA metabolic process"/>
    <property type="evidence" value="ECO:0007669"/>
    <property type="project" value="TreeGrafter"/>
</dbReference>
<accession>A0A255G0K1</accession>
<comment type="caution">
    <text evidence="3">The sequence shown here is derived from an EMBL/GenBank/DDBJ whole genome shotgun (WGS) entry which is preliminary data.</text>
</comment>
<dbReference type="OrthoDB" id="3827654at2"/>
<evidence type="ECO:0000313" key="4">
    <source>
        <dbReference type="Proteomes" id="UP000215896"/>
    </source>
</evidence>
<dbReference type="Pfam" id="PF00903">
    <property type="entry name" value="Glyoxalase"/>
    <property type="match status" value="2"/>
</dbReference>
<dbReference type="GO" id="GO:0046872">
    <property type="term" value="F:metal ion binding"/>
    <property type="evidence" value="ECO:0007669"/>
    <property type="project" value="UniProtKB-KW"/>
</dbReference>
<dbReference type="InterPro" id="IPR037523">
    <property type="entry name" value="VOC_core"/>
</dbReference>
<feature type="domain" description="VOC" evidence="2">
    <location>
        <begin position="6"/>
        <end position="119"/>
    </location>
</feature>
<dbReference type="PANTHER" id="PTHR43048:SF3">
    <property type="entry name" value="METHYLMALONYL-COA EPIMERASE, MITOCHONDRIAL"/>
    <property type="match status" value="1"/>
</dbReference>
<dbReference type="Gene3D" id="3.10.180.10">
    <property type="entry name" value="2,3-Dihydroxybiphenyl 1,2-Dioxygenase, domain 1"/>
    <property type="match status" value="2"/>
</dbReference>
<protein>
    <submittedName>
        <fullName evidence="3">Glyoxalase</fullName>
    </submittedName>
</protein>
<organism evidence="3 4">
    <name type="scientific">Enemella evansiae</name>
    <dbReference type="NCBI Taxonomy" id="2016499"/>
    <lineage>
        <taxon>Bacteria</taxon>
        <taxon>Bacillati</taxon>
        <taxon>Actinomycetota</taxon>
        <taxon>Actinomycetes</taxon>
        <taxon>Propionibacteriales</taxon>
        <taxon>Propionibacteriaceae</taxon>
        <taxon>Enemella</taxon>
    </lineage>
</organism>
<proteinExistence type="predicted"/>
<dbReference type="InterPro" id="IPR029068">
    <property type="entry name" value="Glyas_Bleomycin-R_OHBP_Dase"/>
</dbReference>
<evidence type="ECO:0000313" key="3">
    <source>
        <dbReference type="EMBL" id="OYO09467.1"/>
    </source>
</evidence>
<dbReference type="Proteomes" id="UP000215896">
    <property type="component" value="Unassembled WGS sequence"/>
</dbReference>
<dbReference type="PROSITE" id="PS51819">
    <property type="entry name" value="VOC"/>
    <property type="match status" value="2"/>
</dbReference>
<keyword evidence="1" id="KW-0479">Metal-binding</keyword>
<feature type="domain" description="VOC" evidence="2">
    <location>
        <begin position="138"/>
        <end position="250"/>
    </location>
</feature>
<dbReference type="PANTHER" id="PTHR43048">
    <property type="entry name" value="METHYLMALONYL-COA EPIMERASE"/>
    <property type="match status" value="1"/>
</dbReference>
<dbReference type="AlphaFoldDB" id="A0A255G0K1"/>
<evidence type="ECO:0000259" key="2">
    <source>
        <dbReference type="PROSITE" id="PS51819"/>
    </source>
</evidence>
<evidence type="ECO:0000256" key="1">
    <source>
        <dbReference type="ARBA" id="ARBA00022723"/>
    </source>
</evidence>
<sequence>MINLQDLAYVRIGTRDLDTQVAFATEIVGLELVEHTDQVATFRADNRRHCVQFVPGEPRALSSAFSLADEAALAAAAEELRAAGIDVHEGTADECAERHVLAFISFSDPAGNVVELVSGQTHTESRPVAFTRPVGITEFGHLGLEAPDVKEAEKFWTKHFNLKVSDRIGANAVLMRFDPVHHKLAVFADQTGLGHVNFQVASIDDLMRNWRFLEHHGIKIIAGPGRHPQSTAVFLYFKGPEDVTWEYSFGVREIPEDQPWVPRDFEPSEIDFIDMWKGLLPKAGTPWSERNK</sequence>
<dbReference type="InterPro" id="IPR004360">
    <property type="entry name" value="Glyas_Fos-R_dOase_dom"/>
</dbReference>
<keyword evidence="4" id="KW-1185">Reference proteome</keyword>
<dbReference type="InterPro" id="IPR051785">
    <property type="entry name" value="MMCE/EMCE_epimerase"/>
</dbReference>
<dbReference type="EMBL" id="NMVO01000017">
    <property type="protein sequence ID" value="OYO09467.1"/>
    <property type="molecule type" value="Genomic_DNA"/>
</dbReference>
<gene>
    <name evidence="3" type="ORF">CGZ94_17460</name>
</gene>
<reference evidence="3 4" key="1">
    <citation type="submission" date="2017-07" db="EMBL/GenBank/DDBJ databases">
        <title>Draft whole genome sequences of clinical Proprionibacteriaceae strains.</title>
        <authorList>
            <person name="Bernier A.-M."/>
            <person name="Bernard K."/>
            <person name="Domingo M.-C."/>
        </authorList>
    </citation>
    <scope>NUCLEOTIDE SEQUENCE [LARGE SCALE GENOMIC DNA]</scope>
    <source>
        <strain evidence="3 4">NML 030167</strain>
    </source>
</reference>
<name>A0A255G0K1_9ACTN</name>
<dbReference type="GO" id="GO:0004493">
    <property type="term" value="F:methylmalonyl-CoA epimerase activity"/>
    <property type="evidence" value="ECO:0007669"/>
    <property type="project" value="TreeGrafter"/>
</dbReference>